<feature type="transmembrane region" description="Helical" evidence="1">
    <location>
        <begin position="12"/>
        <end position="31"/>
    </location>
</feature>
<gene>
    <name evidence="2" type="ORF">EDS130_LOCUS17119</name>
</gene>
<dbReference type="AlphaFoldDB" id="A0A814JX02"/>
<sequence>MRHSSISQQVAYQLTVMNFLVIILILSFGYLHAQSDDRGICIVWGDPHLTGFPTSQLQASFRSSYWCRWSGRMLILKNEFIEFYVNVTEHPFWNEYYEITLLYNETKLCTITPDGENCPRDFVQVTQIRDPKGTTQIIYTAADDMDISVNSYWNNGRLVYNIDIVQSIRLILRSSGLCVTRLPQCTLESSGRRARSTSDTVVYEACDLFISEANKTAKKLTGQNAGQLVTHAREACVTDMLVTNDVSWGGSAAWFVLTDNIRQANLSSSERRELMAQISDSVQLTVAVAKPKAELVMGITTATGVSETTESTRNVSTTVSSSNTTKFVTYTSTESTRNVSTTVSSSNTTKFVTYTSTESTRNVSTTVSSSNTTKFVTYTSTESTRNVSTTISSSNTTKFVTYTSTIPFSSSTNKLQVEFTFLSLISLTTFY</sequence>
<keyword evidence="1" id="KW-1133">Transmembrane helix</keyword>
<comment type="caution">
    <text evidence="2">The sequence shown here is derived from an EMBL/GenBank/DDBJ whole genome shotgun (WGS) entry which is preliminary data.</text>
</comment>
<accession>A0A814JX02</accession>
<reference evidence="2" key="1">
    <citation type="submission" date="2021-02" db="EMBL/GenBank/DDBJ databases">
        <authorList>
            <person name="Nowell W R."/>
        </authorList>
    </citation>
    <scope>NUCLEOTIDE SEQUENCE</scope>
</reference>
<dbReference type="Proteomes" id="UP000663852">
    <property type="component" value="Unassembled WGS sequence"/>
</dbReference>
<dbReference type="EMBL" id="CAJNOJ010000076">
    <property type="protein sequence ID" value="CAF1044812.1"/>
    <property type="molecule type" value="Genomic_DNA"/>
</dbReference>
<proteinExistence type="predicted"/>
<organism evidence="2 3">
    <name type="scientific">Adineta ricciae</name>
    <name type="common">Rotifer</name>
    <dbReference type="NCBI Taxonomy" id="249248"/>
    <lineage>
        <taxon>Eukaryota</taxon>
        <taxon>Metazoa</taxon>
        <taxon>Spiralia</taxon>
        <taxon>Gnathifera</taxon>
        <taxon>Rotifera</taxon>
        <taxon>Eurotatoria</taxon>
        <taxon>Bdelloidea</taxon>
        <taxon>Adinetida</taxon>
        <taxon>Adinetidae</taxon>
        <taxon>Adineta</taxon>
    </lineage>
</organism>
<evidence type="ECO:0000313" key="3">
    <source>
        <dbReference type="Proteomes" id="UP000663852"/>
    </source>
</evidence>
<evidence type="ECO:0000313" key="2">
    <source>
        <dbReference type="EMBL" id="CAF1044812.1"/>
    </source>
</evidence>
<name>A0A814JX02_ADIRI</name>
<evidence type="ECO:0000256" key="1">
    <source>
        <dbReference type="SAM" id="Phobius"/>
    </source>
</evidence>
<protein>
    <submittedName>
        <fullName evidence="2">Uncharacterized protein</fullName>
    </submittedName>
</protein>
<keyword evidence="1" id="KW-0472">Membrane</keyword>
<keyword evidence="1" id="KW-0812">Transmembrane</keyword>